<organism evidence="3 4">
    <name type="scientific">Candidatus Afipia apatlaquensis</name>
    <dbReference type="NCBI Taxonomy" id="2712852"/>
    <lineage>
        <taxon>Bacteria</taxon>
        <taxon>Pseudomonadati</taxon>
        <taxon>Pseudomonadota</taxon>
        <taxon>Alphaproteobacteria</taxon>
        <taxon>Hyphomicrobiales</taxon>
        <taxon>Nitrobacteraceae</taxon>
        <taxon>Afipia</taxon>
    </lineage>
</organism>
<dbReference type="InterPro" id="IPR052163">
    <property type="entry name" value="DGC-Regulatory_Protein"/>
</dbReference>
<dbReference type="AlphaFoldDB" id="A0A7C9RH31"/>
<gene>
    <name evidence="3" type="ORF">G4V63_16450</name>
</gene>
<keyword evidence="4" id="KW-1185">Reference proteome</keyword>
<dbReference type="Proteomes" id="UP000480266">
    <property type="component" value="Unassembled WGS sequence"/>
</dbReference>
<dbReference type="PANTHER" id="PTHR46663">
    <property type="entry name" value="DIGUANYLATE CYCLASE DGCT-RELATED"/>
    <property type="match status" value="1"/>
</dbReference>
<feature type="transmembrane region" description="Helical" evidence="1">
    <location>
        <begin position="126"/>
        <end position="143"/>
    </location>
</feature>
<dbReference type="Pfam" id="PF00990">
    <property type="entry name" value="GGDEF"/>
    <property type="match status" value="1"/>
</dbReference>
<feature type="transmembrane region" description="Helical" evidence="1">
    <location>
        <begin position="54"/>
        <end position="72"/>
    </location>
</feature>
<feature type="transmembrane region" description="Helical" evidence="1">
    <location>
        <begin position="98"/>
        <end position="120"/>
    </location>
</feature>
<dbReference type="InterPro" id="IPR000160">
    <property type="entry name" value="GGDEF_dom"/>
</dbReference>
<keyword evidence="1" id="KW-1133">Transmembrane helix</keyword>
<proteinExistence type="predicted"/>
<dbReference type="SMART" id="SM00267">
    <property type="entry name" value="GGDEF"/>
    <property type="match status" value="1"/>
</dbReference>
<evidence type="ECO:0000313" key="4">
    <source>
        <dbReference type="Proteomes" id="UP000480266"/>
    </source>
</evidence>
<accession>A0A7C9RH31</accession>
<feature type="transmembrane region" description="Helical" evidence="1">
    <location>
        <begin position="150"/>
        <end position="167"/>
    </location>
</feature>
<dbReference type="InterPro" id="IPR043128">
    <property type="entry name" value="Rev_trsase/Diguanyl_cyclase"/>
</dbReference>
<dbReference type="EMBL" id="JAAMRR010000837">
    <property type="protein sequence ID" value="NGX96740.1"/>
    <property type="molecule type" value="Genomic_DNA"/>
</dbReference>
<name>A0A7C9RH31_9BRAD</name>
<sequence length="402" mass="43910">MRFRSLQWLPAERLSDGVYAELIDELFAAAPSVVVVAISQSVIGSAIFLHTGDLTVLGLTIAIVLISIERIVMMRRYRHAASDKPLSRADITLWERRYVSRSIASALVISAIGVRCFMLADPTIHMLAVGMLSTYCAGTLMRVAHRPRLAIVNLLIISIPTPVAGIIHGGPIYLSLALMTGILLVGAFDVIRHSYNTTVSQITLKRQFAGLARQDALTGLSNRLELNERLELAIGDAQRNGCGLAVHSLDLDRFKAANDLYGHPAGDAILKQVAQRLSRLTRASDILVRLGGDEFVLVQTGVATREQATSLGLRIVEDICSHYNINGYTIELGTSVGIALLMDERITPDDLLARADQALYHAKRTRSGYAVYTVAPHLVPSLNDGDDFQDHNAISRKTVNLR</sequence>
<comment type="caution">
    <text evidence="3">The sequence shown here is derived from an EMBL/GenBank/DDBJ whole genome shotgun (WGS) entry which is preliminary data.</text>
</comment>
<dbReference type="PANTHER" id="PTHR46663:SF2">
    <property type="entry name" value="GGDEF DOMAIN-CONTAINING PROTEIN"/>
    <property type="match status" value="1"/>
</dbReference>
<dbReference type="NCBIfam" id="TIGR00254">
    <property type="entry name" value="GGDEF"/>
    <property type="match status" value="1"/>
</dbReference>
<evidence type="ECO:0000256" key="1">
    <source>
        <dbReference type="SAM" id="Phobius"/>
    </source>
</evidence>
<evidence type="ECO:0000259" key="2">
    <source>
        <dbReference type="PROSITE" id="PS50887"/>
    </source>
</evidence>
<feature type="domain" description="GGDEF" evidence="2">
    <location>
        <begin position="242"/>
        <end position="374"/>
    </location>
</feature>
<reference evidence="3" key="1">
    <citation type="submission" date="2020-02" db="EMBL/GenBank/DDBJ databases">
        <title>Draft genome sequence of Candidatus Afipia apatlaquensis IBT-C3, a potential strain for decolorization of textile dyes.</title>
        <authorList>
            <person name="Sanchez-Reyes A."/>
            <person name="Breton-Deval L."/>
            <person name="Mangelson H."/>
            <person name="Sanchez-Flores A."/>
        </authorList>
    </citation>
    <scope>NUCLEOTIDE SEQUENCE [LARGE SCALE GENOMIC DNA]</scope>
    <source>
        <strain evidence="3">IBT-C3</strain>
    </source>
</reference>
<evidence type="ECO:0000313" key="3">
    <source>
        <dbReference type="EMBL" id="NGX96740.1"/>
    </source>
</evidence>
<dbReference type="InterPro" id="IPR029787">
    <property type="entry name" value="Nucleotide_cyclase"/>
</dbReference>
<dbReference type="CDD" id="cd01949">
    <property type="entry name" value="GGDEF"/>
    <property type="match status" value="1"/>
</dbReference>
<keyword evidence="1" id="KW-0472">Membrane</keyword>
<protein>
    <submittedName>
        <fullName evidence="3">GGDEF domain-containing protein</fullName>
    </submittedName>
</protein>
<dbReference type="Gene3D" id="3.30.70.270">
    <property type="match status" value="1"/>
</dbReference>
<keyword evidence="1" id="KW-0812">Transmembrane</keyword>
<dbReference type="SUPFAM" id="SSF55073">
    <property type="entry name" value="Nucleotide cyclase"/>
    <property type="match status" value="1"/>
</dbReference>
<dbReference type="PROSITE" id="PS50887">
    <property type="entry name" value="GGDEF"/>
    <property type="match status" value="1"/>
</dbReference>